<organism evidence="2 3">
    <name type="scientific">Methanoculleus bourgensis</name>
    <dbReference type="NCBI Taxonomy" id="83986"/>
    <lineage>
        <taxon>Archaea</taxon>
        <taxon>Methanobacteriati</taxon>
        <taxon>Methanobacteriota</taxon>
        <taxon>Stenosarchaea group</taxon>
        <taxon>Methanomicrobia</taxon>
        <taxon>Methanomicrobiales</taxon>
        <taxon>Methanomicrobiaceae</taxon>
        <taxon>Methanoculleus</taxon>
    </lineage>
</organism>
<evidence type="ECO:0000313" key="3">
    <source>
        <dbReference type="Proteomes" id="UP000069850"/>
    </source>
</evidence>
<gene>
    <name evidence="2" type="ORF">MMAB1_0023</name>
</gene>
<dbReference type="RefSeq" id="WP_062260887.1">
    <property type="nucleotide sequence ID" value="NZ_LT158599.1"/>
</dbReference>
<evidence type="ECO:0000256" key="1">
    <source>
        <dbReference type="SAM" id="MobiDB-lite"/>
    </source>
</evidence>
<dbReference type="Proteomes" id="UP000069850">
    <property type="component" value="Chromosome 1"/>
</dbReference>
<dbReference type="AlphaFoldDB" id="A0A0X3BHH4"/>
<accession>A0A0X3BHH4</accession>
<proteinExistence type="predicted"/>
<dbReference type="GeneID" id="27136176"/>
<dbReference type="EMBL" id="LT158599">
    <property type="protein sequence ID" value="CVK31240.1"/>
    <property type="molecule type" value="Genomic_DNA"/>
</dbReference>
<sequence>MLAAAGVTDRAAQGRVLAAELASGGLSTLHERIATPRGVLLCPPVICGRRREAGRGRAARLGSPGNRIRDQG</sequence>
<protein>
    <submittedName>
        <fullName evidence="2">Uncharacterized protein</fullName>
    </submittedName>
</protein>
<name>A0A0X3BHH4_9EURY</name>
<reference evidence="2 3" key="1">
    <citation type="submission" date="2016-01" db="EMBL/GenBank/DDBJ databases">
        <authorList>
            <person name="Manzoor S."/>
        </authorList>
    </citation>
    <scope>NUCLEOTIDE SEQUENCE [LARGE SCALE GENOMIC DNA]</scope>
    <source>
        <strain evidence="2">Methanoculleus sp MAB1</strain>
    </source>
</reference>
<dbReference type="KEGG" id="mema:MMAB1_0023"/>
<feature type="region of interest" description="Disordered" evidence="1">
    <location>
        <begin position="53"/>
        <end position="72"/>
    </location>
</feature>
<evidence type="ECO:0000313" key="2">
    <source>
        <dbReference type="EMBL" id="CVK31240.1"/>
    </source>
</evidence>